<dbReference type="AlphaFoldDB" id="A0AAV4DEA8"/>
<gene>
    <name evidence="3" type="ORF">PoB_006910800</name>
</gene>
<comment type="similarity">
    <text evidence="1">Belongs to the UreD family.</text>
</comment>
<dbReference type="Proteomes" id="UP000735302">
    <property type="component" value="Unassembled WGS sequence"/>
</dbReference>
<dbReference type="Pfam" id="PF01774">
    <property type="entry name" value="UreD"/>
    <property type="match status" value="1"/>
</dbReference>
<keyword evidence="2" id="KW-0143">Chaperone</keyword>
<organism evidence="3 4">
    <name type="scientific">Plakobranchus ocellatus</name>
    <dbReference type="NCBI Taxonomy" id="259542"/>
    <lineage>
        <taxon>Eukaryota</taxon>
        <taxon>Metazoa</taxon>
        <taxon>Spiralia</taxon>
        <taxon>Lophotrochozoa</taxon>
        <taxon>Mollusca</taxon>
        <taxon>Gastropoda</taxon>
        <taxon>Heterobranchia</taxon>
        <taxon>Euthyneura</taxon>
        <taxon>Panpulmonata</taxon>
        <taxon>Sacoglossa</taxon>
        <taxon>Placobranchoidea</taxon>
        <taxon>Plakobranchidae</taxon>
        <taxon>Plakobranchus</taxon>
    </lineage>
</organism>
<dbReference type="HAMAP" id="MF_01384">
    <property type="entry name" value="UreD"/>
    <property type="match status" value="1"/>
</dbReference>
<reference evidence="3 4" key="1">
    <citation type="journal article" date="2021" name="Elife">
        <title>Chloroplast acquisition without the gene transfer in kleptoplastic sea slugs, Plakobranchus ocellatus.</title>
        <authorList>
            <person name="Maeda T."/>
            <person name="Takahashi S."/>
            <person name="Yoshida T."/>
            <person name="Shimamura S."/>
            <person name="Takaki Y."/>
            <person name="Nagai Y."/>
            <person name="Toyoda A."/>
            <person name="Suzuki Y."/>
            <person name="Arimoto A."/>
            <person name="Ishii H."/>
            <person name="Satoh N."/>
            <person name="Nishiyama T."/>
            <person name="Hasebe M."/>
            <person name="Maruyama T."/>
            <person name="Minagawa J."/>
            <person name="Obokata J."/>
            <person name="Shigenobu S."/>
        </authorList>
    </citation>
    <scope>NUCLEOTIDE SEQUENCE [LARGE SCALE GENOMIC DNA]</scope>
</reference>
<comment type="caution">
    <text evidence="3">The sequence shown here is derived from an EMBL/GenBank/DDBJ whole genome shotgun (WGS) entry which is preliminary data.</text>
</comment>
<evidence type="ECO:0000256" key="1">
    <source>
        <dbReference type="ARBA" id="ARBA00007177"/>
    </source>
</evidence>
<accession>A0AAV4DEA8</accession>
<dbReference type="GO" id="GO:0016151">
    <property type="term" value="F:nickel cation binding"/>
    <property type="evidence" value="ECO:0007669"/>
    <property type="project" value="InterPro"/>
</dbReference>
<proteinExistence type="inferred from homology"/>
<dbReference type="PANTHER" id="PTHR33643">
    <property type="entry name" value="UREASE ACCESSORY PROTEIN D"/>
    <property type="match status" value="1"/>
</dbReference>
<sequence>MRIPAEMTGFPAAKKKPSRGCGLVCIEAVRDDCRQRGQQVLSTDESRPYLRSEITSLQYSYPFRFLLPENCSPSPCRWIYPMSFGGGLVGGDSIKVAVTVGEECACVVTSQESTKVYHCDHSRETEQDLVYTVTDFALLCVLQDPVVCFKGANFHQTQVVKLTPQSNLVFLDWMLSGRSALLESWCFLRYLNCVEIRLLDEVVLRELSDLEDTPYKSVSEGMMGWQACGLCVVLGIRVQHVAEALMDKYSRKRDIGERSSLELVVSISEVSYTVQGQTISGCYLRFLASSIEQASKVIRDITSPLLQVLGADPYKNKL</sequence>
<name>A0AAV4DEA8_9GAST</name>
<dbReference type="PANTHER" id="PTHR33643:SF1">
    <property type="entry name" value="UREASE ACCESSORY PROTEIN D"/>
    <property type="match status" value="1"/>
</dbReference>
<evidence type="ECO:0000256" key="2">
    <source>
        <dbReference type="ARBA" id="ARBA00023186"/>
    </source>
</evidence>
<evidence type="ECO:0000313" key="3">
    <source>
        <dbReference type="EMBL" id="GFO42603.1"/>
    </source>
</evidence>
<keyword evidence="4" id="KW-1185">Reference proteome</keyword>
<dbReference type="EMBL" id="BLXT01007807">
    <property type="protein sequence ID" value="GFO42603.1"/>
    <property type="molecule type" value="Genomic_DNA"/>
</dbReference>
<evidence type="ECO:0000313" key="4">
    <source>
        <dbReference type="Proteomes" id="UP000735302"/>
    </source>
</evidence>
<dbReference type="InterPro" id="IPR002669">
    <property type="entry name" value="UreD"/>
</dbReference>
<protein>
    <submittedName>
        <fullName evidence="3">Urease accessory protein</fullName>
    </submittedName>
</protein>